<keyword evidence="1" id="KW-0805">Transcription regulation</keyword>
<feature type="domain" description="HTH araC/xylS-type" evidence="4">
    <location>
        <begin position="235"/>
        <end position="333"/>
    </location>
</feature>
<dbReference type="PANTHER" id="PTHR47894">
    <property type="entry name" value="HTH-TYPE TRANSCRIPTIONAL REGULATOR GADX"/>
    <property type="match status" value="1"/>
</dbReference>
<dbReference type="RefSeq" id="WP_141643048.1">
    <property type="nucleotide sequence ID" value="NZ_VIFM01000047.1"/>
</dbReference>
<keyword evidence="3" id="KW-0804">Transcription</keyword>
<dbReference type="Pfam" id="PF12833">
    <property type="entry name" value="HTH_18"/>
    <property type="match status" value="1"/>
</dbReference>
<evidence type="ECO:0000256" key="2">
    <source>
        <dbReference type="ARBA" id="ARBA00023125"/>
    </source>
</evidence>
<dbReference type="Pfam" id="PF12625">
    <property type="entry name" value="Arabinose_bd"/>
    <property type="match status" value="1"/>
</dbReference>
<evidence type="ECO:0000256" key="1">
    <source>
        <dbReference type="ARBA" id="ARBA00023015"/>
    </source>
</evidence>
<dbReference type="InterPro" id="IPR032687">
    <property type="entry name" value="AraC-type_N"/>
</dbReference>
<keyword evidence="6" id="KW-1185">Reference proteome</keyword>
<name>A0A540X1Y5_9BACT</name>
<dbReference type="PROSITE" id="PS01124">
    <property type="entry name" value="HTH_ARAC_FAMILY_2"/>
    <property type="match status" value="1"/>
</dbReference>
<organism evidence="5 6">
    <name type="scientific">Myxococcus llanfairpwllgwyngyllgogerychwyrndrobwllllantysiliogogogochensis</name>
    <dbReference type="NCBI Taxonomy" id="2590453"/>
    <lineage>
        <taxon>Bacteria</taxon>
        <taxon>Pseudomonadati</taxon>
        <taxon>Myxococcota</taxon>
        <taxon>Myxococcia</taxon>
        <taxon>Myxococcales</taxon>
        <taxon>Cystobacterineae</taxon>
        <taxon>Myxococcaceae</taxon>
        <taxon>Myxococcus</taxon>
    </lineage>
</organism>
<dbReference type="GO" id="GO:0003700">
    <property type="term" value="F:DNA-binding transcription factor activity"/>
    <property type="evidence" value="ECO:0007669"/>
    <property type="project" value="InterPro"/>
</dbReference>
<dbReference type="Gene3D" id="1.10.10.60">
    <property type="entry name" value="Homeodomain-like"/>
    <property type="match status" value="1"/>
</dbReference>
<accession>A0A540X1Y5</accession>
<proteinExistence type="predicted"/>
<evidence type="ECO:0000259" key="4">
    <source>
        <dbReference type="PROSITE" id="PS01124"/>
    </source>
</evidence>
<keyword evidence="2" id="KW-0238">DNA-binding</keyword>
<sequence>MSSPATMLTSWALALHRTLELRGVDSHALFVQAGLNPGLLGDANARYPQAGMTRLWRLAVERSGEPAIGLAMARQVSPTTFHAVGYRLNASSTLREAFERLVHAVALVSDALRPAFTRDGDCYQVILYDGGEGPHLCEEETDAVAYLLVRFCRVVYGKELSPREVLLRRPEPSDLTPYAKLFRCKVTFGANADVLVYERPPFEVTLPGANPELARINDELITRHLARQAGQDVVARVRAVLLELLPQGEPSQEKVAERLHMSARSLQRRLVDSGSGFRELLAETRRTLALSYLSEPGRSVSEIAYLLGFSDVSTFTRAFRRWTGQPPSRFGMPARARSGS</sequence>
<dbReference type="InterPro" id="IPR018060">
    <property type="entry name" value="HTH_AraC"/>
</dbReference>
<dbReference type="PANTHER" id="PTHR47894:SF1">
    <property type="entry name" value="HTH-TYPE TRANSCRIPTIONAL REGULATOR VQSM"/>
    <property type="match status" value="1"/>
</dbReference>
<gene>
    <name evidence="5" type="ORF">FJV41_14420</name>
</gene>
<evidence type="ECO:0000313" key="6">
    <source>
        <dbReference type="Proteomes" id="UP000315369"/>
    </source>
</evidence>
<reference evidence="5 6" key="1">
    <citation type="submission" date="2019-06" db="EMBL/GenBank/DDBJ databases">
        <authorList>
            <person name="Livingstone P."/>
            <person name="Whitworth D."/>
        </authorList>
    </citation>
    <scope>NUCLEOTIDE SEQUENCE [LARGE SCALE GENOMIC DNA]</scope>
    <source>
        <strain evidence="5 6">AM401</strain>
    </source>
</reference>
<dbReference type="OrthoDB" id="9816010at2"/>
<comment type="caution">
    <text evidence="5">The sequence shown here is derived from an EMBL/GenBank/DDBJ whole genome shotgun (WGS) entry which is preliminary data.</text>
</comment>
<dbReference type="Proteomes" id="UP000315369">
    <property type="component" value="Unassembled WGS sequence"/>
</dbReference>
<evidence type="ECO:0000256" key="3">
    <source>
        <dbReference type="ARBA" id="ARBA00023163"/>
    </source>
</evidence>
<dbReference type="GO" id="GO:0005829">
    <property type="term" value="C:cytosol"/>
    <property type="evidence" value="ECO:0007669"/>
    <property type="project" value="TreeGrafter"/>
</dbReference>
<dbReference type="GO" id="GO:0000976">
    <property type="term" value="F:transcription cis-regulatory region binding"/>
    <property type="evidence" value="ECO:0007669"/>
    <property type="project" value="TreeGrafter"/>
</dbReference>
<dbReference type="SMART" id="SM00342">
    <property type="entry name" value="HTH_ARAC"/>
    <property type="match status" value="1"/>
</dbReference>
<dbReference type="PRINTS" id="PR00032">
    <property type="entry name" value="HTHARAC"/>
</dbReference>
<dbReference type="SUPFAM" id="SSF46689">
    <property type="entry name" value="Homeodomain-like"/>
    <property type="match status" value="1"/>
</dbReference>
<dbReference type="InterPro" id="IPR020449">
    <property type="entry name" value="Tscrpt_reg_AraC-type_HTH"/>
</dbReference>
<evidence type="ECO:0000313" key="5">
    <source>
        <dbReference type="EMBL" id="TQF15268.1"/>
    </source>
</evidence>
<dbReference type="AlphaFoldDB" id="A0A540X1Y5"/>
<dbReference type="InterPro" id="IPR009057">
    <property type="entry name" value="Homeodomain-like_sf"/>
</dbReference>
<protein>
    <submittedName>
        <fullName evidence="5">AraC family transcriptional regulator</fullName>
    </submittedName>
</protein>
<dbReference type="EMBL" id="VIFM01000047">
    <property type="protein sequence ID" value="TQF15268.1"/>
    <property type="molecule type" value="Genomic_DNA"/>
</dbReference>